<dbReference type="RefSeq" id="WP_012036274.1">
    <property type="nucleotide sequence ID" value="NC_009464.1"/>
</dbReference>
<dbReference type="AlphaFoldDB" id="Q0W5U9"/>
<sequence>MFIPLNSTDDNDWPNILVAGDTASVFYLLGLLSLYKLNVFVADTGVEGRSPLQFRSGRGNRKDVAGAYYDFFEAPCRIGAGVLRRFDLLLHTTGDGYLQGWARLLRVPSMRIEFQANGKAALELEGAVPGSGCVSSCRDQDSALTEALLGFIDASAYGRYRGIATQVTVDARGAVQISPPAALKLPEMAVPEETKYSTWDYVEDLLEATGTRVVYADGETPLAISAGAGNARMIELGVPELHILRSSKPELKYVELTGDVGRVFDELM</sequence>
<dbReference type="eggNOG" id="arCOG11686">
    <property type="taxonomic scope" value="Archaea"/>
</dbReference>
<gene>
    <name evidence="1" type="ORF">RCIX892</name>
</gene>
<evidence type="ECO:0000313" key="2">
    <source>
        <dbReference type="Proteomes" id="UP000000663"/>
    </source>
</evidence>
<dbReference type="OrthoDB" id="147036at2157"/>
<accession>Q0W5U9</accession>
<evidence type="ECO:0000313" key="1">
    <source>
        <dbReference type="EMBL" id="CAJ36244.1"/>
    </source>
</evidence>
<dbReference type="KEGG" id="rci:RCIX892"/>
<name>Q0W5U9_METAR</name>
<protein>
    <submittedName>
        <fullName evidence="1">Uncharacterized protein</fullName>
    </submittedName>
</protein>
<reference evidence="1 2" key="1">
    <citation type="journal article" date="2006" name="Science">
        <title>Genome of rice cluster I archaea -- the key methane producers in the rice rhizosphere.</title>
        <authorList>
            <person name="Erkel C."/>
            <person name="Kube M."/>
            <person name="Reinhardt R."/>
            <person name="Liesack W."/>
        </authorList>
    </citation>
    <scope>NUCLEOTIDE SEQUENCE [LARGE SCALE GENOMIC DNA]</scope>
    <source>
        <strain evidence="2">DSM 22066 / NBRC 105507 / MRE50</strain>
    </source>
</reference>
<dbReference type="GeneID" id="5142701"/>
<proteinExistence type="predicted"/>
<organism evidence="1 2">
    <name type="scientific">Methanocella arvoryzae (strain DSM 22066 / NBRC 105507 / MRE50)</name>
    <dbReference type="NCBI Taxonomy" id="351160"/>
    <lineage>
        <taxon>Archaea</taxon>
        <taxon>Methanobacteriati</taxon>
        <taxon>Methanobacteriota</taxon>
        <taxon>Stenosarchaea group</taxon>
        <taxon>Methanomicrobia</taxon>
        <taxon>Methanocellales</taxon>
        <taxon>Methanocellaceae</taxon>
        <taxon>Methanocella</taxon>
    </lineage>
</organism>
<dbReference type="Proteomes" id="UP000000663">
    <property type="component" value="Chromosome"/>
</dbReference>
<dbReference type="STRING" id="351160.RCIX892"/>
<dbReference type="PATRIC" id="fig|351160.9.peg.1998"/>
<keyword evidence="2" id="KW-1185">Reference proteome</keyword>
<dbReference type="EMBL" id="AM114193">
    <property type="protein sequence ID" value="CAJ36244.1"/>
    <property type="molecule type" value="Genomic_DNA"/>
</dbReference>